<name>A0A514DDU4_9CAUD</name>
<evidence type="ECO:0000313" key="2">
    <source>
        <dbReference type="Proteomes" id="UP000316777"/>
    </source>
</evidence>
<proteinExistence type="predicted"/>
<dbReference type="KEGG" id="vg:64767030"/>
<dbReference type="EMBL" id="MK937592">
    <property type="protein sequence ID" value="QDH91784.1"/>
    <property type="molecule type" value="Genomic_DNA"/>
</dbReference>
<keyword evidence="2" id="KW-1185">Reference proteome</keyword>
<organism evidence="1 2">
    <name type="scientific">Mycobacterium phage Phrappuccino</name>
    <dbReference type="NCBI Taxonomy" id="2591223"/>
    <lineage>
        <taxon>Viruses</taxon>
        <taxon>Duplodnaviria</taxon>
        <taxon>Heunggongvirae</taxon>
        <taxon>Uroviricota</taxon>
        <taxon>Caudoviricetes</taxon>
        <taxon>Phrappuccinovirus</taxon>
        <taxon>Phrappuccinovirus phrappuccino</taxon>
        <taxon>Phreappuccinovirus Phrappuccino</taxon>
    </lineage>
</organism>
<evidence type="ECO:0000313" key="1">
    <source>
        <dbReference type="EMBL" id="QDH91784.1"/>
    </source>
</evidence>
<accession>A0A514DDU4</accession>
<dbReference type="Proteomes" id="UP000316777">
    <property type="component" value="Segment"/>
</dbReference>
<sequence length="56" mass="6780">MKHTGVITHRPHWYPRVFIAYGPGPVPREEAHWRNWRKWNGLGFRIGNTIHFCEIR</sequence>
<protein>
    <submittedName>
        <fullName evidence="1">Uncharacterized protein</fullName>
    </submittedName>
</protein>
<dbReference type="RefSeq" id="YP_010059798.1">
    <property type="nucleotide sequence ID" value="NC_054727.1"/>
</dbReference>
<reference evidence="1 2" key="1">
    <citation type="submission" date="2019-05" db="EMBL/GenBank/DDBJ databases">
        <authorList>
            <person name="Pope W.H."/>
            <person name="Garlena R.A."/>
            <person name="Russell D.A."/>
            <person name="Jacobs-Sera D."/>
            <person name="Hatfull G.F."/>
        </authorList>
    </citation>
    <scope>NUCLEOTIDE SEQUENCE [LARGE SCALE GENOMIC DNA]</scope>
</reference>
<gene>
    <name evidence="1" type="primary">109</name>
    <name evidence="1" type="ORF">SEA_PHRAPPUCCINO_109</name>
</gene>
<dbReference type="GeneID" id="64767030"/>